<dbReference type="Gene3D" id="1.10.510.10">
    <property type="entry name" value="Transferase(Phosphotransferase) domain 1"/>
    <property type="match status" value="1"/>
</dbReference>
<dbReference type="GO" id="GO:0004674">
    <property type="term" value="F:protein serine/threonine kinase activity"/>
    <property type="evidence" value="ECO:0007669"/>
    <property type="project" value="UniProtKB-EC"/>
</dbReference>
<dbReference type="PANTHER" id="PTHR43289">
    <property type="entry name" value="MITOGEN-ACTIVATED PROTEIN KINASE KINASE KINASE 20-RELATED"/>
    <property type="match status" value="1"/>
</dbReference>
<dbReference type="OrthoDB" id="6111975at2"/>
<evidence type="ECO:0000256" key="1">
    <source>
        <dbReference type="ARBA" id="ARBA00022679"/>
    </source>
</evidence>
<dbReference type="PROSITE" id="PS00108">
    <property type="entry name" value="PROTEIN_KINASE_ST"/>
    <property type="match status" value="1"/>
</dbReference>
<reference evidence="8 9" key="1">
    <citation type="submission" date="2019-02" db="EMBL/GenBank/DDBJ databases">
        <title>Deep-cultivation of Planctomycetes and their phenomic and genomic characterization uncovers novel biology.</title>
        <authorList>
            <person name="Wiegand S."/>
            <person name="Jogler M."/>
            <person name="Boedeker C."/>
            <person name="Pinto D."/>
            <person name="Vollmers J."/>
            <person name="Rivas-Marin E."/>
            <person name="Kohn T."/>
            <person name="Peeters S.H."/>
            <person name="Heuer A."/>
            <person name="Rast P."/>
            <person name="Oberbeckmann S."/>
            <person name="Bunk B."/>
            <person name="Jeske O."/>
            <person name="Meyerdierks A."/>
            <person name="Storesund J.E."/>
            <person name="Kallscheuer N."/>
            <person name="Luecker S."/>
            <person name="Lage O.M."/>
            <person name="Pohl T."/>
            <person name="Merkel B.J."/>
            <person name="Hornburger P."/>
            <person name="Mueller R.-W."/>
            <person name="Bruemmer F."/>
            <person name="Labrenz M."/>
            <person name="Spormann A.M."/>
            <person name="Op den Camp H."/>
            <person name="Overmann J."/>
            <person name="Amann R."/>
            <person name="Jetten M.S.M."/>
            <person name="Mascher T."/>
            <person name="Medema M.H."/>
            <person name="Devos D.P."/>
            <person name="Kaster A.-K."/>
            <person name="Ovreas L."/>
            <person name="Rohde M."/>
            <person name="Galperin M.Y."/>
            <person name="Jogler C."/>
        </authorList>
    </citation>
    <scope>NUCLEOTIDE SEQUENCE [LARGE SCALE GENOMIC DNA]</scope>
    <source>
        <strain evidence="8 9">ETA_A8</strain>
    </source>
</reference>
<dbReference type="PROSITE" id="PS50011">
    <property type="entry name" value="PROTEIN_KINASE_DOM"/>
    <property type="match status" value="1"/>
</dbReference>
<keyword evidence="1 8" id="KW-0808">Transferase</keyword>
<protein>
    <submittedName>
        <fullName evidence="8">Serine/threonine-protein kinase PrkC</fullName>
        <ecNumber evidence="8">2.7.11.1</ecNumber>
    </submittedName>
</protein>
<keyword evidence="3 8" id="KW-0418">Kinase</keyword>
<dbReference type="Pfam" id="PF00069">
    <property type="entry name" value="Pkinase"/>
    <property type="match status" value="1"/>
</dbReference>
<feature type="domain" description="Protein kinase" evidence="7">
    <location>
        <begin position="104"/>
        <end position="406"/>
    </location>
</feature>
<evidence type="ECO:0000259" key="7">
    <source>
        <dbReference type="PROSITE" id="PS50011"/>
    </source>
</evidence>
<keyword evidence="9" id="KW-1185">Reference proteome</keyword>
<dbReference type="PANTHER" id="PTHR43289:SF34">
    <property type="entry name" value="SERINE_THREONINE-PROTEIN KINASE YBDM-RELATED"/>
    <property type="match status" value="1"/>
</dbReference>
<dbReference type="RefSeq" id="WP_145087596.1">
    <property type="nucleotide sequence ID" value="NZ_CP036274.1"/>
</dbReference>
<dbReference type="KEGG" id="aagg:ETAA8_18500"/>
<evidence type="ECO:0000256" key="2">
    <source>
        <dbReference type="ARBA" id="ARBA00022741"/>
    </source>
</evidence>
<name>A0A517Y955_9BACT</name>
<dbReference type="SMART" id="SM00220">
    <property type="entry name" value="S_TKc"/>
    <property type="match status" value="1"/>
</dbReference>
<feature type="region of interest" description="Disordered" evidence="6">
    <location>
        <begin position="73"/>
        <end position="99"/>
    </location>
</feature>
<evidence type="ECO:0000256" key="4">
    <source>
        <dbReference type="ARBA" id="ARBA00022840"/>
    </source>
</evidence>
<evidence type="ECO:0000256" key="3">
    <source>
        <dbReference type="ARBA" id="ARBA00022777"/>
    </source>
</evidence>
<keyword evidence="4 5" id="KW-0067">ATP-binding</keyword>
<organism evidence="8 9">
    <name type="scientific">Anatilimnocola aggregata</name>
    <dbReference type="NCBI Taxonomy" id="2528021"/>
    <lineage>
        <taxon>Bacteria</taxon>
        <taxon>Pseudomonadati</taxon>
        <taxon>Planctomycetota</taxon>
        <taxon>Planctomycetia</taxon>
        <taxon>Pirellulales</taxon>
        <taxon>Pirellulaceae</taxon>
        <taxon>Anatilimnocola</taxon>
    </lineage>
</organism>
<evidence type="ECO:0000313" key="9">
    <source>
        <dbReference type="Proteomes" id="UP000315017"/>
    </source>
</evidence>
<dbReference type="CDD" id="cd14014">
    <property type="entry name" value="STKc_PknB_like"/>
    <property type="match status" value="1"/>
</dbReference>
<evidence type="ECO:0000256" key="6">
    <source>
        <dbReference type="SAM" id="MobiDB-lite"/>
    </source>
</evidence>
<dbReference type="InterPro" id="IPR008271">
    <property type="entry name" value="Ser/Thr_kinase_AS"/>
</dbReference>
<evidence type="ECO:0000313" key="8">
    <source>
        <dbReference type="EMBL" id="QDU26769.1"/>
    </source>
</evidence>
<feature type="compositionally biased region" description="Polar residues" evidence="6">
    <location>
        <begin position="74"/>
        <end position="84"/>
    </location>
</feature>
<dbReference type="GO" id="GO:0005524">
    <property type="term" value="F:ATP binding"/>
    <property type="evidence" value="ECO:0007669"/>
    <property type="project" value="UniProtKB-UniRule"/>
</dbReference>
<dbReference type="Proteomes" id="UP000315017">
    <property type="component" value="Chromosome"/>
</dbReference>
<feature type="binding site" evidence="5">
    <location>
        <position position="133"/>
    </location>
    <ligand>
        <name>ATP</name>
        <dbReference type="ChEBI" id="CHEBI:30616"/>
    </ligand>
</feature>
<dbReference type="AlphaFoldDB" id="A0A517Y955"/>
<keyword evidence="2 5" id="KW-0547">Nucleotide-binding</keyword>
<sequence>MSEVDETNGRESKLDELLAQYIEAREAGRMIRREEFLAQHPEFAKELAEFIAAQAEIERVAVPLREAAYAQGLSDDTQSWGQENSQRDSKAAEHSPPPRQLGEFHLIREIGRGGMGVVYEAEQQSLRRKVALKVLPFAAAIDPRRLQRFKNEALAAANLRHENIVAVYGVGAELGVHYYAMQLIEGQSLSELVGELRQQKNNEPSVATEIVKSSTAQLAAESTAGRGNIAASLTHNSRKYFEWVARVGQKAAHALHYAHEVGIVHRDIKPANLLIDTRGEIWITDFGLAQIAGDTGLTISGEILGTLRYASPEQAQALPGIIDHRTDVYSLGATLYELLTLRPIFDGRDRNRLLKQIAEADPEAPHKIAPNVPEELETILLKALSKAPADHYSTAAEFAEDLKRFIDDKPIRARRPTSLELARKWLKRHPSVVVTGVILLILTTIGSLATSAIVRGEQQKVVQAYKREQTRANEAEAQYKLARRSVDDLFRVSEEELADRPGTEPLRKRLLTSVLIYYREFIEQRREDKGAQVDLEEARARVEKILSDLGALRASQQLRLLDYDTVLDDLKVNDQQRQEVKELSLRVNQQFKDVINQLGRRPPSERSQQMLEKARQNEAIVRAILSREQLQRLYQISLQTDVSDAFRDPDVANRLQLTDQQREQARVIEEGLFVNMLRQVRQPTATTTSNPSPSANKRALAILTNDQMLRWREITGSEFQAEIPRPPLIIPEE</sequence>
<dbReference type="InterPro" id="IPR017441">
    <property type="entry name" value="Protein_kinase_ATP_BS"/>
</dbReference>
<gene>
    <name evidence="8" type="primary">prkC_4</name>
    <name evidence="8" type="ORF">ETAA8_18500</name>
</gene>
<accession>A0A517Y955</accession>
<dbReference type="PROSITE" id="PS00107">
    <property type="entry name" value="PROTEIN_KINASE_ATP"/>
    <property type="match status" value="1"/>
</dbReference>
<dbReference type="SUPFAM" id="SSF56112">
    <property type="entry name" value="Protein kinase-like (PK-like)"/>
    <property type="match status" value="1"/>
</dbReference>
<evidence type="ECO:0000256" key="5">
    <source>
        <dbReference type="PROSITE-ProRule" id="PRU10141"/>
    </source>
</evidence>
<dbReference type="Gene3D" id="3.30.200.20">
    <property type="entry name" value="Phosphorylase Kinase, domain 1"/>
    <property type="match status" value="1"/>
</dbReference>
<dbReference type="EC" id="2.7.11.1" evidence="8"/>
<dbReference type="InterPro" id="IPR000719">
    <property type="entry name" value="Prot_kinase_dom"/>
</dbReference>
<dbReference type="InterPro" id="IPR011009">
    <property type="entry name" value="Kinase-like_dom_sf"/>
</dbReference>
<dbReference type="EMBL" id="CP036274">
    <property type="protein sequence ID" value="QDU26769.1"/>
    <property type="molecule type" value="Genomic_DNA"/>
</dbReference>
<proteinExistence type="predicted"/>